<dbReference type="AlphaFoldDB" id="A0A914C4P7"/>
<keyword evidence="1" id="KW-1185">Reference proteome</keyword>
<organism evidence="1 2">
    <name type="scientific">Acrobeloides nanus</name>
    <dbReference type="NCBI Taxonomy" id="290746"/>
    <lineage>
        <taxon>Eukaryota</taxon>
        <taxon>Metazoa</taxon>
        <taxon>Ecdysozoa</taxon>
        <taxon>Nematoda</taxon>
        <taxon>Chromadorea</taxon>
        <taxon>Rhabditida</taxon>
        <taxon>Tylenchina</taxon>
        <taxon>Cephalobomorpha</taxon>
        <taxon>Cephaloboidea</taxon>
        <taxon>Cephalobidae</taxon>
        <taxon>Acrobeloides</taxon>
    </lineage>
</organism>
<accession>A0A914C4P7</accession>
<evidence type="ECO:0000313" key="1">
    <source>
        <dbReference type="Proteomes" id="UP000887540"/>
    </source>
</evidence>
<proteinExistence type="predicted"/>
<evidence type="ECO:0000313" key="2">
    <source>
        <dbReference type="WBParaSite" id="ACRNAN_Path_217.g808.t1"/>
    </source>
</evidence>
<protein>
    <submittedName>
        <fullName evidence="2">Uncharacterized protein</fullName>
    </submittedName>
</protein>
<sequence>MELQLQATHLFTVQNSSLNKTKLIWNNLRPGEAFHWSLSRFKSTVRQPEVYARMARLQVVAKTEALVE</sequence>
<dbReference type="Proteomes" id="UP000887540">
    <property type="component" value="Unplaced"/>
</dbReference>
<name>A0A914C4P7_9BILA</name>
<dbReference type="WBParaSite" id="ACRNAN_Path_217.g808.t1">
    <property type="protein sequence ID" value="ACRNAN_Path_217.g808.t1"/>
    <property type="gene ID" value="ACRNAN_Path_217.g808"/>
</dbReference>
<reference evidence="2" key="1">
    <citation type="submission" date="2022-11" db="UniProtKB">
        <authorList>
            <consortium name="WormBaseParasite"/>
        </authorList>
    </citation>
    <scope>IDENTIFICATION</scope>
</reference>